<proteinExistence type="inferred from homology"/>
<evidence type="ECO:0000313" key="4">
    <source>
        <dbReference type="EMBL" id="WXB10860.1"/>
    </source>
</evidence>
<dbReference type="InterPro" id="IPR020084">
    <property type="entry name" value="NUDIX_hydrolase_CS"/>
</dbReference>
<evidence type="ECO:0000256" key="1">
    <source>
        <dbReference type="ARBA" id="ARBA00022801"/>
    </source>
</evidence>
<sequence>MNFAPLSALPKGALKILYEIMRHVLRRPVVGIVVAAHTRDGRWLLIRRADTGTWAMPGGTLEWGETLRSTMVRELLEETGVSDPVFERVVGVFSRPDRDIRFHAVNVLVRCEVEPPESAPAKERVNPLEIREVAFFREDEVPHPLAMGLSDLFERALAADTGAILE</sequence>
<keyword evidence="5" id="KW-1185">Reference proteome</keyword>
<reference evidence="4 5" key="1">
    <citation type="submission" date="2021-12" db="EMBL/GenBank/DDBJ databases">
        <title>Discovery of the Pendulisporaceae a myxobacterial family with distinct sporulation behavior and unique specialized metabolism.</title>
        <authorList>
            <person name="Garcia R."/>
            <person name="Popoff A."/>
            <person name="Bader C.D."/>
            <person name="Loehr J."/>
            <person name="Walesch S."/>
            <person name="Walt C."/>
            <person name="Boldt J."/>
            <person name="Bunk B."/>
            <person name="Haeckl F.J.F.P.J."/>
            <person name="Gunesch A.P."/>
            <person name="Birkelbach J."/>
            <person name="Nuebel U."/>
            <person name="Pietschmann T."/>
            <person name="Bach T."/>
            <person name="Mueller R."/>
        </authorList>
    </citation>
    <scope>NUCLEOTIDE SEQUENCE [LARGE SCALE GENOMIC DNA]</scope>
    <source>
        <strain evidence="4 5">MSr11954</strain>
    </source>
</reference>
<dbReference type="Gene3D" id="3.90.79.10">
    <property type="entry name" value="Nucleoside Triphosphate Pyrophosphohydrolase"/>
    <property type="match status" value="1"/>
</dbReference>
<evidence type="ECO:0000256" key="2">
    <source>
        <dbReference type="RuleBase" id="RU003476"/>
    </source>
</evidence>
<keyword evidence="1 2" id="KW-0378">Hydrolase</keyword>
<dbReference type="Proteomes" id="UP001370348">
    <property type="component" value="Chromosome"/>
</dbReference>
<accession>A0ABZ2LNU5</accession>
<dbReference type="InterPro" id="IPR015797">
    <property type="entry name" value="NUDIX_hydrolase-like_dom_sf"/>
</dbReference>
<dbReference type="CDD" id="cd02883">
    <property type="entry name" value="NUDIX_Hydrolase"/>
    <property type="match status" value="1"/>
</dbReference>
<dbReference type="RefSeq" id="WP_394820480.1">
    <property type="nucleotide sequence ID" value="NZ_CP089984.1"/>
</dbReference>
<organism evidence="4 5">
    <name type="scientific">Pendulispora albinea</name>
    <dbReference type="NCBI Taxonomy" id="2741071"/>
    <lineage>
        <taxon>Bacteria</taxon>
        <taxon>Pseudomonadati</taxon>
        <taxon>Myxococcota</taxon>
        <taxon>Myxococcia</taxon>
        <taxon>Myxococcales</taxon>
        <taxon>Sorangiineae</taxon>
        <taxon>Pendulisporaceae</taxon>
        <taxon>Pendulispora</taxon>
    </lineage>
</organism>
<dbReference type="PROSITE" id="PS51462">
    <property type="entry name" value="NUDIX"/>
    <property type="match status" value="1"/>
</dbReference>
<dbReference type="PANTHER" id="PTHR43736">
    <property type="entry name" value="ADP-RIBOSE PYROPHOSPHATASE"/>
    <property type="match status" value="1"/>
</dbReference>
<dbReference type="PRINTS" id="PR00502">
    <property type="entry name" value="NUDIXFAMILY"/>
</dbReference>
<protein>
    <submittedName>
        <fullName evidence="4">NUDIX hydrolase</fullName>
    </submittedName>
</protein>
<dbReference type="EMBL" id="CP089984">
    <property type="protein sequence ID" value="WXB10860.1"/>
    <property type="molecule type" value="Genomic_DNA"/>
</dbReference>
<dbReference type="Pfam" id="PF00293">
    <property type="entry name" value="NUDIX"/>
    <property type="match status" value="1"/>
</dbReference>
<evidence type="ECO:0000313" key="5">
    <source>
        <dbReference type="Proteomes" id="UP001370348"/>
    </source>
</evidence>
<dbReference type="PANTHER" id="PTHR43736:SF1">
    <property type="entry name" value="DIHYDRONEOPTERIN TRIPHOSPHATE DIPHOSPHATASE"/>
    <property type="match status" value="1"/>
</dbReference>
<dbReference type="GO" id="GO:0016787">
    <property type="term" value="F:hydrolase activity"/>
    <property type="evidence" value="ECO:0007669"/>
    <property type="project" value="UniProtKB-KW"/>
</dbReference>
<dbReference type="PROSITE" id="PS00893">
    <property type="entry name" value="NUDIX_BOX"/>
    <property type="match status" value="1"/>
</dbReference>
<gene>
    <name evidence="4" type="ORF">LZC94_23595</name>
</gene>
<dbReference type="InterPro" id="IPR000086">
    <property type="entry name" value="NUDIX_hydrolase_dom"/>
</dbReference>
<dbReference type="SUPFAM" id="SSF55811">
    <property type="entry name" value="Nudix"/>
    <property type="match status" value="1"/>
</dbReference>
<evidence type="ECO:0000259" key="3">
    <source>
        <dbReference type="PROSITE" id="PS51462"/>
    </source>
</evidence>
<feature type="domain" description="Nudix hydrolase" evidence="3">
    <location>
        <begin position="25"/>
        <end position="158"/>
    </location>
</feature>
<name>A0ABZ2LNU5_9BACT</name>
<dbReference type="InterPro" id="IPR020476">
    <property type="entry name" value="Nudix_hydrolase"/>
</dbReference>
<comment type="similarity">
    <text evidence="2">Belongs to the Nudix hydrolase family.</text>
</comment>